<reference evidence="1" key="1">
    <citation type="journal article" date="2014" name="Front. Microbiol.">
        <title>High frequency of phylogenetically diverse reductive dehalogenase-homologous genes in deep subseafloor sedimentary metagenomes.</title>
        <authorList>
            <person name="Kawai M."/>
            <person name="Futagami T."/>
            <person name="Toyoda A."/>
            <person name="Takaki Y."/>
            <person name="Nishi S."/>
            <person name="Hori S."/>
            <person name="Arai W."/>
            <person name="Tsubouchi T."/>
            <person name="Morono Y."/>
            <person name="Uchiyama I."/>
            <person name="Ito T."/>
            <person name="Fujiyama A."/>
            <person name="Inagaki F."/>
            <person name="Takami H."/>
        </authorList>
    </citation>
    <scope>NUCLEOTIDE SEQUENCE</scope>
    <source>
        <strain evidence="1">Expedition CK06-06</strain>
    </source>
</reference>
<gene>
    <name evidence="1" type="ORF">S01H4_23267</name>
</gene>
<comment type="caution">
    <text evidence="1">The sequence shown here is derived from an EMBL/GenBank/DDBJ whole genome shotgun (WGS) entry which is preliminary data.</text>
</comment>
<feature type="non-terminal residue" evidence="1">
    <location>
        <position position="1"/>
    </location>
</feature>
<sequence>FLNPEDITLLPMDVQDGVEDWKILDPPED</sequence>
<evidence type="ECO:0000313" key="1">
    <source>
        <dbReference type="EMBL" id="GAG90060.1"/>
    </source>
</evidence>
<protein>
    <submittedName>
        <fullName evidence="1">Uncharacterized protein</fullName>
    </submittedName>
</protein>
<organism evidence="1">
    <name type="scientific">marine sediment metagenome</name>
    <dbReference type="NCBI Taxonomy" id="412755"/>
    <lineage>
        <taxon>unclassified sequences</taxon>
        <taxon>metagenomes</taxon>
        <taxon>ecological metagenomes</taxon>
    </lineage>
</organism>
<name>X1B4T4_9ZZZZ</name>
<dbReference type="AlphaFoldDB" id="X1B4T4"/>
<accession>X1B4T4</accession>
<proteinExistence type="predicted"/>
<dbReference type="EMBL" id="BART01010771">
    <property type="protein sequence ID" value="GAG90060.1"/>
    <property type="molecule type" value="Genomic_DNA"/>
</dbReference>